<dbReference type="PROSITE" id="PS51832">
    <property type="entry name" value="HD_GYP"/>
    <property type="match status" value="1"/>
</dbReference>
<dbReference type="EMBL" id="FSQZ01000001">
    <property type="protein sequence ID" value="SIN68017.1"/>
    <property type="molecule type" value="Genomic_DNA"/>
</dbReference>
<comment type="caution">
    <text evidence="2">The sequence shown here is derived from an EMBL/GenBank/DDBJ whole genome shotgun (WGS) entry which is preliminary data.</text>
</comment>
<dbReference type="PANTHER" id="PTHR43155">
    <property type="entry name" value="CYCLIC DI-GMP PHOSPHODIESTERASE PA4108-RELATED"/>
    <property type="match status" value="1"/>
</dbReference>
<dbReference type="InterPro" id="IPR037522">
    <property type="entry name" value="HD_GYP_dom"/>
</dbReference>
<accession>A0ABY1JD86</accession>
<dbReference type="SMART" id="SM00471">
    <property type="entry name" value="HDc"/>
    <property type="match status" value="1"/>
</dbReference>
<dbReference type="Proteomes" id="UP000185093">
    <property type="component" value="Unassembled WGS sequence"/>
</dbReference>
<evidence type="ECO:0000313" key="2">
    <source>
        <dbReference type="EMBL" id="SIN68017.1"/>
    </source>
</evidence>
<dbReference type="Pfam" id="PF13487">
    <property type="entry name" value="HD_5"/>
    <property type="match status" value="1"/>
</dbReference>
<gene>
    <name evidence="2" type="ORF">SAMN05444368_1124</name>
</gene>
<reference evidence="2 3" key="1">
    <citation type="submission" date="2016-11" db="EMBL/GenBank/DDBJ databases">
        <authorList>
            <person name="Varghese N."/>
            <person name="Submissions S."/>
        </authorList>
    </citation>
    <scope>NUCLEOTIDE SEQUENCE [LARGE SCALE GENOMIC DNA]</scope>
    <source>
        <strain evidence="2 3">DSM 20664</strain>
    </source>
</reference>
<keyword evidence="3" id="KW-1185">Reference proteome</keyword>
<protein>
    <submittedName>
        <fullName evidence="2">Metal dependent phosphohydrolase</fullName>
    </submittedName>
</protein>
<dbReference type="Gene3D" id="1.10.3210.10">
    <property type="entry name" value="Hypothetical protein af1432"/>
    <property type="match status" value="1"/>
</dbReference>
<name>A0ABY1JD86_9BACT</name>
<dbReference type="RefSeq" id="WP_014807903.1">
    <property type="nucleotide sequence ID" value="NZ_DAORXD010000008.1"/>
</dbReference>
<evidence type="ECO:0000313" key="3">
    <source>
        <dbReference type="Proteomes" id="UP000185093"/>
    </source>
</evidence>
<sequence length="361" mass="40347">MKLVSSDKLKAGMVVARPIISDTGTLLLNSGITLNERLIELIKRRGIPFLYIKDERVDVKAEPLISPEDMARATHTIKKAFEAALQNNVKRSLPFDLEDIKNLVFNIVDVILKQNDLVVHLIDIKNADSYTFQHSLQVMTISLMIGKKMNLTKSQLHNLGMGAVLHDIGKVAIPKNILNKEGPLTPDEVEILKAHPRIGFELLQDNSKVWPTAKAVVLQHHEKWNGTGYPKGLAGEEIHLYSRIAAPVNVYDALVSKRPYTKSLPPHEAYAYVRENMGVLFDPEVCKQFLDIVAPYPIGTWVRLSSGYTGLVVSVKQGMVQYPDVTVFYDENMKPLKEPVTISLAENAILSIQEVVEEPTP</sequence>
<proteinExistence type="predicted"/>
<organism evidence="2 3">
    <name type="scientific">Acetomicrobium flavidum</name>
    <dbReference type="NCBI Taxonomy" id="49896"/>
    <lineage>
        <taxon>Bacteria</taxon>
        <taxon>Thermotogati</taxon>
        <taxon>Synergistota</taxon>
        <taxon>Synergistia</taxon>
        <taxon>Synergistales</taxon>
        <taxon>Acetomicrobiaceae</taxon>
        <taxon>Acetomicrobium</taxon>
    </lineage>
</organism>
<dbReference type="PANTHER" id="PTHR43155:SF2">
    <property type="entry name" value="CYCLIC DI-GMP PHOSPHODIESTERASE PA4108"/>
    <property type="match status" value="1"/>
</dbReference>
<dbReference type="CDD" id="cd00077">
    <property type="entry name" value="HDc"/>
    <property type="match status" value="1"/>
</dbReference>
<feature type="domain" description="HD-GYP" evidence="1">
    <location>
        <begin position="109"/>
        <end position="305"/>
    </location>
</feature>
<dbReference type="InterPro" id="IPR003607">
    <property type="entry name" value="HD/PDEase_dom"/>
</dbReference>
<evidence type="ECO:0000259" key="1">
    <source>
        <dbReference type="PROSITE" id="PS51832"/>
    </source>
</evidence>
<dbReference type="SUPFAM" id="SSF109604">
    <property type="entry name" value="HD-domain/PDEase-like"/>
    <property type="match status" value="1"/>
</dbReference>